<feature type="region of interest" description="Disordered" evidence="7">
    <location>
        <begin position="1"/>
        <end position="53"/>
    </location>
</feature>
<dbReference type="InterPro" id="IPR011531">
    <property type="entry name" value="HCO3_transpt-like_TM_dom"/>
</dbReference>
<evidence type="ECO:0000313" key="11">
    <source>
        <dbReference type="Proteomes" id="UP000009009"/>
    </source>
</evidence>
<evidence type="ECO:0000256" key="2">
    <source>
        <dbReference type="ARBA" id="ARBA00010993"/>
    </source>
</evidence>
<reference evidence="10 11" key="1">
    <citation type="journal article" date="2012" name="FEMS Yeast Res.">
        <title>The genome sequence of the wine yeast VIN7 reveals an allotriploid hybrid genome with Saccharomyces cerevisiae and Saccharomyces kudriavzevii origins.</title>
        <authorList>
            <person name="Borneman A.R."/>
            <person name="Desany B.A."/>
            <person name="Riches D."/>
            <person name="Affourtit J.P."/>
            <person name="Forgan A.H."/>
            <person name="Pretorius I.S."/>
            <person name="Egholm M."/>
            <person name="Chambers P.J."/>
        </authorList>
    </citation>
    <scope>NUCLEOTIDE SEQUENCE [LARGE SCALE GENOMIC DNA]</scope>
    <source>
        <strain evidence="10 11">VIN7</strain>
    </source>
</reference>
<keyword evidence="3" id="KW-0926">Vacuole</keyword>
<protein>
    <submittedName>
        <fullName evidence="10">Bor1p</fullName>
    </submittedName>
</protein>
<dbReference type="Pfam" id="PF00955">
    <property type="entry name" value="HCO3_cotransp"/>
    <property type="match status" value="2"/>
</dbReference>
<gene>
    <name evidence="10" type="ORF">VIN7_9420</name>
</gene>
<sequence>MSKEDSRITVSRGLTISRACTHTSDATNEEPDGESSVSERRNDEESHEKPSRRRLPKLGMGIWLDLKDRLPYYKSDWADALDYRVIPSVVDTYFNNLLPAIAFAQDMFDRTDNSYGVNEVLLSSAMAGIVFGILAGQPLCVVGVTGPISIFNYTVYEIIKPLNTNYFGFMFWICMWSMIFHLLLAFTNAVCLLQYVTTFPCDIFGLFINVVYIQKGIQILTRQFEIKPGEKSVQNGFASVVVALLMTAFGLFFKLFHHYPLFTHKIRTFISDYSTALSVLFWSSFTHFGGYLQDVQFKKLPITKSFFPTSKTNRPQGTWLAYEPIPVKYVFIALPFGIILTILFYFDHNVSSLMAQRHQYKLKKPSSFHYDFALLGLTTCISGVLGIPAPNGLIPQAPLHTEALLVRDSNQKVVRCVEQRFTNTFQGLMILGTMTRPLLVCLGEIPQAVLSGLFFIMGINGLMTNTIVNRLVFLFSDQTRRDNNSTLVRVSRKSMVVFLCFSLAGFAGEFAITNTIAAIGFPLVLLLSVLVSFSFPYIFPSEELDILDTNVAQKFTIKNLLLENIRDATFRCTHND</sequence>
<dbReference type="GO" id="GO:0006820">
    <property type="term" value="P:monoatomic anion transport"/>
    <property type="evidence" value="ECO:0007669"/>
    <property type="project" value="InterPro"/>
</dbReference>
<dbReference type="GO" id="GO:0050801">
    <property type="term" value="P:monoatomic ion homeostasis"/>
    <property type="evidence" value="ECO:0007669"/>
    <property type="project" value="TreeGrafter"/>
</dbReference>
<dbReference type="Proteomes" id="UP000009009">
    <property type="component" value="Unassembled WGS sequence"/>
</dbReference>
<feature type="transmembrane region" description="Helical" evidence="8">
    <location>
        <begin position="192"/>
        <end position="212"/>
    </location>
</feature>
<proteinExistence type="inferred from homology"/>
<feature type="compositionally biased region" description="Basic and acidic residues" evidence="7">
    <location>
        <begin position="37"/>
        <end position="49"/>
    </location>
</feature>
<name>H0GZX4_SACCK</name>
<evidence type="ECO:0000256" key="8">
    <source>
        <dbReference type="SAM" id="Phobius"/>
    </source>
</evidence>
<dbReference type="HOGENOM" id="CLU_002289_7_2_1"/>
<feature type="transmembrane region" description="Helical" evidence="8">
    <location>
        <begin position="368"/>
        <end position="389"/>
    </location>
</feature>
<feature type="transmembrane region" description="Helical" evidence="8">
    <location>
        <begin position="448"/>
        <end position="473"/>
    </location>
</feature>
<evidence type="ECO:0000256" key="3">
    <source>
        <dbReference type="ARBA" id="ARBA00022554"/>
    </source>
</evidence>
<feature type="transmembrane region" description="Helical" evidence="8">
    <location>
        <begin position="329"/>
        <end position="347"/>
    </location>
</feature>
<keyword evidence="5 8" id="KW-1133">Transmembrane helix</keyword>
<dbReference type="GO" id="GO:0005886">
    <property type="term" value="C:plasma membrane"/>
    <property type="evidence" value="ECO:0007669"/>
    <property type="project" value="TreeGrafter"/>
</dbReference>
<evidence type="ECO:0000256" key="7">
    <source>
        <dbReference type="SAM" id="MobiDB-lite"/>
    </source>
</evidence>
<dbReference type="OrthoDB" id="1735926at2759"/>
<dbReference type="GO" id="GO:0000324">
    <property type="term" value="C:fungal-type vacuole"/>
    <property type="evidence" value="ECO:0007669"/>
    <property type="project" value="TreeGrafter"/>
</dbReference>
<keyword evidence="6 8" id="KW-0472">Membrane</keyword>
<dbReference type="PANTHER" id="PTHR11453">
    <property type="entry name" value="ANION EXCHANGE PROTEIN"/>
    <property type="match status" value="1"/>
</dbReference>
<dbReference type="InterPro" id="IPR003020">
    <property type="entry name" value="HCO3_transpt_euk"/>
</dbReference>
<keyword evidence="11" id="KW-1185">Reference proteome</keyword>
<dbReference type="PhylomeDB" id="H0GZX4"/>
<comment type="caution">
    <text evidence="10">The sequence shown here is derived from an EMBL/GenBank/DDBJ whole genome shotgun (WGS) entry which is preliminary data.</text>
</comment>
<feature type="domain" description="Bicarbonate transporter-like transmembrane" evidence="9">
    <location>
        <begin position="237"/>
        <end position="550"/>
    </location>
</feature>
<evidence type="ECO:0000256" key="5">
    <source>
        <dbReference type="ARBA" id="ARBA00022989"/>
    </source>
</evidence>
<feature type="transmembrane region" description="Helical" evidence="8">
    <location>
        <begin position="166"/>
        <end position="186"/>
    </location>
</feature>
<comment type="subcellular location">
    <subcellularLocation>
        <location evidence="1">Vacuole membrane</location>
        <topology evidence="1">Multi-pass membrane protein</topology>
    </subcellularLocation>
</comment>
<feature type="transmembrane region" description="Helical" evidence="8">
    <location>
        <begin position="518"/>
        <end position="539"/>
    </location>
</feature>
<dbReference type="EMBL" id="AGVY01000342">
    <property type="protein sequence ID" value="EHN00646.1"/>
    <property type="molecule type" value="Genomic_DNA"/>
</dbReference>
<feature type="compositionally biased region" description="Polar residues" evidence="7">
    <location>
        <begin position="8"/>
        <end position="26"/>
    </location>
</feature>
<feature type="transmembrane region" description="Helical" evidence="8">
    <location>
        <begin position="494"/>
        <end position="512"/>
    </location>
</feature>
<comment type="similarity">
    <text evidence="2">Belongs to the anion exchanger (TC 2.A.31) family.</text>
</comment>
<dbReference type="GO" id="GO:0005774">
    <property type="term" value="C:vacuolar membrane"/>
    <property type="evidence" value="ECO:0007669"/>
    <property type="project" value="UniProtKB-SubCell"/>
</dbReference>
<evidence type="ECO:0000259" key="9">
    <source>
        <dbReference type="Pfam" id="PF00955"/>
    </source>
</evidence>
<dbReference type="FunFam" id="1.10.287.570:FF:000003">
    <property type="entry name" value="Anion exchange family protein"/>
    <property type="match status" value="1"/>
</dbReference>
<evidence type="ECO:0000313" key="10">
    <source>
        <dbReference type="EMBL" id="EHN00646.1"/>
    </source>
</evidence>
<feature type="domain" description="Bicarbonate transporter-like transmembrane" evidence="9">
    <location>
        <begin position="60"/>
        <end position="228"/>
    </location>
</feature>
<organism evidence="10 11">
    <name type="scientific">Saccharomyces cerevisiae x Saccharomyces kudriavzevii (strain VIN7)</name>
    <name type="common">Yeast</name>
    <dbReference type="NCBI Taxonomy" id="1095631"/>
    <lineage>
        <taxon>Eukaryota</taxon>
        <taxon>Fungi</taxon>
        <taxon>Dikarya</taxon>
        <taxon>Ascomycota</taxon>
        <taxon>Saccharomycotina</taxon>
        <taxon>Saccharomycetes</taxon>
        <taxon>Saccharomycetales</taxon>
        <taxon>Saccharomycetaceae</taxon>
        <taxon>Saccharomyces</taxon>
    </lineage>
</organism>
<dbReference type="Gene3D" id="1.10.287.570">
    <property type="entry name" value="Helical hairpin bin"/>
    <property type="match status" value="1"/>
</dbReference>
<dbReference type="PANTHER" id="PTHR11453:SF82">
    <property type="entry name" value="BORON TRANSPORTER 1"/>
    <property type="match status" value="1"/>
</dbReference>
<accession>H0GZX4</accession>
<dbReference type="GO" id="GO:0005452">
    <property type="term" value="F:solute:inorganic anion antiporter activity"/>
    <property type="evidence" value="ECO:0007669"/>
    <property type="project" value="InterPro"/>
</dbReference>
<dbReference type="AlphaFoldDB" id="H0GZX4"/>
<keyword evidence="4 8" id="KW-0812">Transmembrane</keyword>
<dbReference type="GO" id="GO:0080139">
    <property type="term" value="F:borate efflux transmembrane transporter activity"/>
    <property type="evidence" value="ECO:0007669"/>
    <property type="project" value="TreeGrafter"/>
</dbReference>
<evidence type="ECO:0000256" key="1">
    <source>
        <dbReference type="ARBA" id="ARBA00004128"/>
    </source>
</evidence>
<feature type="transmembrane region" description="Helical" evidence="8">
    <location>
        <begin position="233"/>
        <end position="253"/>
    </location>
</feature>
<evidence type="ECO:0000256" key="6">
    <source>
        <dbReference type="ARBA" id="ARBA00023136"/>
    </source>
</evidence>
<evidence type="ECO:0000256" key="4">
    <source>
        <dbReference type="ARBA" id="ARBA00022692"/>
    </source>
</evidence>